<reference evidence="2" key="1">
    <citation type="submission" date="2018-11" db="EMBL/GenBank/DDBJ databases">
        <authorList>
            <person name="Alioto T."/>
            <person name="Alioto T."/>
        </authorList>
    </citation>
    <scope>NUCLEOTIDE SEQUENCE</scope>
</reference>
<comment type="caution">
    <text evidence="2">The sequence shown here is derived from an EMBL/GenBank/DDBJ whole genome shotgun (WGS) entry which is preliminary data.</text>
</comment>
<protein>
    <recommendedName>
        <fullName evidence="1">TRPM SLOG domain-containing protein</fullName>
    </recommendedName>
</protein>
<dbReference type="Pfam" id="PF18139">
    <property type="entry name" value="LSDAT_euk"/>
    <property type="match status" value="1"/>
</dbReference>
<evidence type="ECO:0000313" key="3">
    <source>
        <dbReference type="Proteomes" id="UP000596742"/>
    </source>
</evidence>
<name>A0A8B6FDQ0_MYTGA</name>
<sequence>MEKKRSYAEFHASVLKDIIKHKIYFMTLEDKALEWNVPVLTIVAEGDLDTIEAVKEVLKKDLPILIIKGSGKASDFIAEFIENDTIMISEYIKDKTPLLFGISSHDLCELDSKDSDSNQRNDLMSNMEAIKQNKCL</sequence>
<accession>A0A8B6FDQ0</accession>
<evidence type="ECO:0000313" key="2">
    <source>
        <dbReference type="EMBL" id="VDI47404.1"/>
    </source>
</evidence>
<dbReference type="AlphaFoldDB" id="A0A8B6FDQ0"/>
<proteinExistence type="predicted"/>
<feature type="domain" description="TRPM SLOG" evidence="1">
    <location>
        <begin position="32"/>
        <end position="81"/>
    </location>
</feature>
<feature type="non-terminal residue" evidence="2">
    <location>
        <position position="136"/>
    </location>
</feature>
<organism evidence="2 3">
    <name type="scientific">Mytilus galloprovincialis</name>
    <name type="common">Mediterranean mussel</name>
    <dbReference type="NCBI Taxonomy" id="29158"/>
    <lineage>
        <taxon>Eukaryota</taxon>
        <taxon>Metazoa</taxon>
        <taxon>Spiralia</taxon>
        <taxon>Lophotrochozoa</taxon>
        <taxon>Mollusca</taxon>
        <taxon>Bivalvia</taxon>
        <taxon>Autobranchia</taxon>
        <taxon>Pteriomorphia</taxon>
        <taxon>Mytilida</taxon>
        <taxon>Mytiloidea</taxon>
        <taxon>Mytilidae</taxon>
        <taxon>Mytilinae</taxon>
        <taxon>Mytilus</taxon>
    </lineage>
</organism>
<gene>
    <name evidence="2" type="ORF">MGAL_10B082665</name>
</gene>
<keyword evidence="3" id="KW-1185">Reference proteome</keyword>
<dbReference type="OrthoDB" id="301415at2759"/>
<dbReference type="InterPro" id="IPR041491">
    <property type="entry name" value="TRPM_SLOG"/>
</dbReference>
<dbReference type="EMBL" id="UYJE01006612">
    <property type="protein sequence ID" value="VDI47404.1"/>
    <property type="molecule type" value="Genomic_DNA"/>
</dbReference>
<evidence type="ECO:0000259" key="1">
    <source>
        <dbReference type="Pfam" id="PF18139"/>
    </source>
</evidence>
<dbReference type="Proteomes" id="UP000596742">
    <property type="component" value="Unassembled WGS sequence"/>
</dbReference>